<feature type="transmembrane region" description="Helical" evidence="1">
    <location>
        <begin position="133"/>
        <end position="150"/>
    </location>
</feature>
<dbReference type="EMBL" id="AYYY01000061">
    <property type="protein sequence ID" value="KRM60796.1"/>
    <property type="molecule type" value="Genomic_DNA"/>
</dbReference>
<name>A0A0R2ADK5_9LACO</name>
<dbReference type="InterPro" id="IPR029787">
    <property type="entry name" value="Nucleotide_cyclase"/>
</dbReference>
<feature type="transmembrane region" description="Helical" evidence="1">
    <location>
        <begin position="102"/>
        <end position="121"/>
    </location>
</feature>
<gene>
    <name evidence="3" type="ORF">FC26_GL000278</name>
</gene>
<evidence type="ECO:0000313" key="3">
    <source>
        <dbReference type="EMBL" id="KRM60796.1"/>
    </source>
</evidence>
<dbReference type="PANTHER" id="PTHR45138">
    <property type="entry name" value="REGULATORY COMPONENTS OF SENSORY TRANSDUCTION SYSTEM"/>
    <property type="match status" value="1"/>
</dbReference>
<feature type="domain" description="GGDEF" evidence="2">
    <location>
        <begin position="234"/>
        <end position="370"/>
    </location>
</feature>
<dbReference type="GO" id="GO:1902201">
    <property type="term" value="P:negative regulation of bacterial-type flagellum-dependent cell motility"/>
    <property type="evidence" value="ECO:0007669"/>
    <property type="project" value="TreeGrafter"/>
</dbReference>
<feature type="transmembrane region" description="Helical" evidence="1">
    <location>
        <begin position="59"/>
        <end position="74"/>
    </location>
</feature>
<evidence type="ECO:0000313" key="4">
    <source>
        <dbReference type="Proteomes" id="UP000051733"/>
    </source>
</evidence>
<dbReference type="GO" id="GO:0005886">
    <property type="term" value="C:plasma membrane"/>
    <property type="evidence" value="ECO:0007669"/>
    <property type="project" value="TreeGrafter"/>
</dbReference>
<dbReference type="PROSITE" id="PS50887">
    <property type="entry name" value="GGDEF"/>
    <property type="match status" value="1"/>
</dbReference>
<keyword evidence="1" id="KW-1133">Transmembrane helix</keyword>
<keyword evidence="4" id="KW-1185">Reference proteome</keyword>
<sequence length="589" mass="67375">MSFFSEGLIVYYTHLWQRAFAGHSSANTKVHYRIGMLGFILFAGLFFHTAGLYAVDGEMLYHNVCLIIVLFPLFDDHINRFEYFLRCCGIGVFWVIHQLDHISSSIAVASILFLVCILLIIYRFHAQIRHNPVISFMLLTLIGCVFWLSFPHKVTETDFTDVVVSNVVLIRATLMVLVISLFISLYWNYQNRQNKRTHAIEKLAYYDPLTQAKNYTAYTTDIERRFQNAKLAGTNTVVASIDIDYFKQVNDRFGHLAGNTVLIGVSDLLHNTLKKYGCDQELYRSGGEEFVVIFRNASTNTAAEIITECWSKLSEHDFMYNGHTINITTSVGITNSAPDDTSFQDVYQRADHSLYHSKHNGRQTISIDSMTYLVKMARNLDALAYFGESVYDLRSPMKPLVADGLILKERNDQTHRWEIINPTSISMKFRISLLKKYLQTSRCQTVTLPLSRIDVSNSDAINSLIAFSQSDLGPERLIIQLTDPHLIDLLPPLTDLDTPIDIWLIQHNVLDLKQAILYTPRIKGLHFILSGHETQDPARHQLFQHWYQFAQDYHLQFAVSHIDQQSSLDLVADLPGINFVQGTKIESTL</sequence>
<dbReference type="STRING" id="1423813.FC26_GL000278"/>
<dbReference type="Pfam" id="PF00990">
    <property type="entry name" value="GGDEF"/>
    <property type="match status" value="1"/>
</dbReference>
<dbReference type="CDD" id="cd01949">
    <property type="entry name" value="GGDEF"/>
    <property type="match status" value="1"/>
</dbReference>
<feature type="transmembrane region" description="Helical" evidence="1">
    <location>
        <begin position="162"/>
        <end position="187"/>
    </location>
</feature>
<keyword evidence="1" id="KW-0812">Transmembrane</keyword>
<organism evidence="3 4">
    <name type="scientific">Paucilactobacillus vaccinostercus DSM 20634</name>
    <dbReference type="NCBI Taxonomy" id="1423813"/>
    <lineage>
        <taxon>Bacteria</taxon>
        <taxon>Bacillati</taxon>
        <taxon>Bacillota</taxon>
        <taxon>Bacilli</taxon>
        <taxon>Lactobacillales</taxon>
        <taxon>Lactobacillaceae</taxon>
        <taxon>Paucilactobacillus</taxon>
    </lineage>
</organism>
<dbReference type="InterPro" id="IPR043128">
    <property type="entry name" value="Rev_trsase/Diguanyl_cyclase"/>
</dbReference>
<dbReference type="PANTHER" id="PTHR45138:SF9">
    <property type="entry name" value="DIGUANYLATE CYCLASE DGCM-RELATED"/>
    <property type="match status" value="1"/>
</dbReference>
<dbReference type="GO" id="GO:0052621">
    <property type="term" value="F:diguanylate cyclase activity"/>
    <property type="evidence" value="ECO:0007669"/>
    <property type="project" value="TreeGrafter"/>
</dbReference>
<dbReference type="InterPro" id="IPR000160">
    <property type="entry name" value="GGDEF_dom"/>
</dbReference>
<dbReference type="GO" id="GO:0043709">
    <property type="term" value="P:cell adhesion involved in single-species biofilm formation"/>
    <property type="evidence" value="ECO:0007669"/>
    <property type="project" value="TreeGrafter"/>
</dbReference>
<dbReference type="Proteomes" id="UP000051733">
    <property type="component" value="Unassembled WGS sequence"/>
</dbReference>
<evidence type="ECO:0000259" key="2">
    <source>
        <dbReference type="PROSITE" id="PS50887"/>
    </source>
</evidence>
<comment type="caution">
    <text evidence="3">The sequence shown here is derived from an EMBL/GenBank/DDBJ whole genome shotgun (WGS) entry which is preliminary data.</text>
</comment>
<reference evidence="3 4" key="1">
    <citation type="journal article" date="2015" name="Genome Announc.">
        <title>Expanding the biotechnology potential of lactobacilli through comparative genomics of 213 strains and associated genera.</title>
        <authorList>
            <person name="Sun Z."/>
            <person name="Harris H.M."/>
            <person name="McCann A."/>
            <person name="Guo C."/>
            <person name="Argimon S."/>
            <person name="Zhang W."/>
            <person name="Yang X."/>
            <person name="Jeffery I.B."/>
            <person name="Cooney J.C."/>
            <person name="Kagawa T.F."/>
            <person name="Liu W."/>
            <person name="Song Y."/>
            <person name="Salvetti E."/>
            <person name="Wrobel A."/>
            <person name="Rasinkangas P."/>
            <person name="Parkhill J."/>
            <person name="Rea M.C."/>
            <person name="O'Sullivan O."/>
            <person name="Ritari J."/>
            <person name="Douillard F.P."/>
            <person name="Paul Ross R."/>
            <person name="Yang R."/>
            <person name="Briner A.E."/>
            <person name="Felis G.E."/>
            <person name="de Vos W.M."/>
            <person name="Barrangou R."/>
            <person name="Klaenhammer T.R."/>
            <person name="Caufield P.W."/>
            <person name="Cui Y."/>
            <person name="Zhang H."/>
            <person name="O'Toole P.W."/>
        </authorList>
    </citation>
    <scope>NUCLEOTIDE SEQUENCE [LARGE SCALE GENOMIC DNA]</scope>
    <source>
        <strain evidence="3 4">DSM 20634</strain>
    </source>
</reference>
<dbReference type="SMART" id="SM00267">
    <property type="entry name" value="GGDEF"/>
    <property type="match status" value="1"/>
</dbReference>
<keyword evidence="1" id="KW-0472">Membrane</keyword>
<evidence type="ECO:0000256" key="1">
    <source>
        <dbReference type="SAM" id="Phobius"/>
    </source>
</evidence>
<accession>A0A0R2ADK5</accession>
<dbReference type="Gene3D" id="3.30.70.270">
    <property type="match status" value="1"/>
</dbReference>
<dbReference type="NCBIfam" id="TIGR00254">
    <property type="entry name" value="GGDEF"/>
    <property type="match status" value="1"/>
</dbReference>
<dbReference type="InterPro" id="IPR050469">
    <property type="entry name" value="Diguanylate_Cyclase"/>
</dbReference>
<dbReference type="SUPFAM" id="SSF55073">
    <property type="entry name" value="Nucleotide cyclase"/>
    <property type="match status" value="1"/>
</dbReference>
<dbReference type="AlphaFoldDB" id="A0A0R2ADK5"/>
<proteinExistence type="predicted"/>
<dbReference type="PATRIC" id="fig|1423813.3.peg.287"/>
<protein>
    <submittedName>
        <fullName evidence="3">Signal transduction diguanylate cyclase</fullName>
    </submittedName>
</protein>
<feature type="transmembrane region" description="Helical" evidence="1">
    <location>
        <begin position="34"/>
        <end position="53"/>
    </location>
</feature>